<proteinExistence type="inferred from homology"/>
<dbReference type="GO" id="GO:0051287">
    <property type="term" value="F:NAD binding"/>
    <property type="evidence" value="ECO:0007669"/>
    <property type="project" value="InterPro"/>
</dbReference>
<evidence type="ECO:0000256" key="4">
    <source>
        <dbReference type="ARBA" id="ARBA00011738"/>
    </source>
</evidence>
<dbReference type="NCBIfam" id="TIGR02924">
    <property type="entry name" value="ICDH_alpha"/>
    <property type="match status" value="1"/>
</dbReference>
<protein>
    <recommendedName>
        <fullName evidence="6">Isocitrate dehydrogenase [NADP]</fullName>
        <ecNumber evidence="5">1.1.1.42</ecNumber>
    </recommendedName>
    <alternativeName>
        <fullName evidence="15">IDP</fullName>
    </alternativeName>
    <alternativeName>
        <fullName evidence="16">NADP(+)-specific ICDH</fullName>
    </alternativeName>
    <alternativeName>
        <fullName evidence="17">Oxalosuccinate decarboxylase</fullName>
    </alternativeName>
</protein>
<dbReference type="Gene3D" id="3.30.70.1570">
    <property type="match status" value="1"/>
</dbReference>
<evidence type="ECO:0000256" key="6">
    <source>
        <dbReference type="ARBA" id="ARBA00019562"/>
    </source>
</evidence>
<evidence type="ECO:0000256" key="5">
    <source>
        <dbReference type="ARBA" id="ARBA00013013"/>
    </source>
</evidence>
<evidence type="ECO:0000256" key="13">
    <source>
        <dbReference type="ARBA" id="ARBA00023211"/>
    </source>
</evidence>
<dbReference type="SUPFAM" id="SSF53659">
    <property type="entry name" value="Isocitrate/Isopropylmalate dehydrogenase-like"/>
    <property type="match status" value="1"/>
</dbReference>
<dbReference type="InterPro" id="IPR019818">
    <property type="entry name" value="IsoCit/isopropylmalate_DH_CS"/>
</dbReference>
<evidence type="ECO:0000256" key="1">
    <source>
        <dbReference type="ARBA" id="ARBA00001936"/>
    </source>
</evidence>
<evidence type="ECO:0000313" key="21">
    <source>
        <dbReference type="Proteomes" id="UP000198773"/>
    </source>
</evidence>
<dbReference type="GO" id="GO:0000287">
    <property type="term" value="F:magnesium ion binding"/>
    <property type="evidence" value="ECO:0007669"/>
    <property type="project" value="InterPro"/>
</dbReference>
<dbReference type="GO" id="GO:0006099">
    <property type="term" value="P:tricarboxylic acid cycle"/>
    <property type="evidence" value="ECO:0007669"/>
    <property type="project" value="UniProtKB-KW"/>
</dbReference>
<dbReference type="NCBIfam" id="NF006673">
    <property type="entry name" value="PRK09222.1"/>
    <property type="match status" value="1"/>
</dbReference>
<dbReference type="PANTHER" id="PTHR11835">
    <property type="entry name" value="DECARBOXYLATING DEHYDROGENASES-ISOCITRATE, ISOPROPYLMALATE, TARTRATE"/>
    <property type="match status" value="1"/>
</dbReference>
<keyword evidence="8" id="KW-0816">Tricarboxylic acid cycle</keyword>
<dbReference type="Proteomes" id="UP000198773">
    <property type="component" value="Unassembled WGS sequence"/>
</dbReference>
<dbReference type="RefSeq" id="WP_091344715.1">
    <property type="nucleotide sequence ID" value="NZ_FNRM01000010.1"/>
</dbReference>
<dbReference type="PANTHER" id="PTHR11835:SF43">
    <property type="entry name" value="ISOPROPYLMALATE DEHYDROGENASE-LIKE DOMAIN-CONTAINING PROTEIN"/>
    <property type="match status" value="1"/>
</dbReference>
<sequence length="501" mass="55008">MRDDHCVVSTPKARLAAVSKQDVAITVALGDGIGPEITRATLRMLEAAGARIAPEFIDIGEQVYLAGHSAGIQPDAWDSLRRTKVFLKGPVTTPSGAGYKSLNVTIRKTLGLYANVRPCISYAPFVATQSPNMNVVIVRENEEDLYAGIEHRQTDEVYQCLKLISRPGCERIIRYAFEYARSHGRKKVTCMVKDNIMKMTDGLFYRVFQEIGAEYPEIMQDRYIIDIGSARLATRPEQFDVVVTTNLYGDIISDIAAEVSGSIGLAGSANIGEHVAMFEAIHGSAPDIAGQGIANPSGLLLAAVMMLVHIRQADVAERIHNAWLRTIEDGVLTADVAGNASQAVSTEAFTQAVIARLGQEPQHFARVRYQNAEASIQAATAQHAARPTARKLLIGVDVFLHHKPIASDRLAEQLCKLSTEFLQLQMITNRGVKVWPQGFPETFCTDHWRCRFVARDEHSSIRFGAVIQLLQRLSEAGFDVIKTENLCSFDGERGFALGQGQ</sequence>
<dbReference type="Pfam" id="PF00180">
    <property type="entry name" value="Iso_dh"/>
    <property type="match status" value="1"/>
</dbReference>
<dbReference type="PROSITE" id="PS00470">
    <property type="entry name" value="IDH_IMDH"/>
    <property type="match status" value="1"/>
</dbReference>
<dbReference type="FunFam" id="3.40.718.10:FF:000020">
    <property type="entry name" value="Isocitrate dehydrogenase"/>
    <property type="match status" value="1"/>
</dbReference>
<keyword evidence="11" id="KW-0521">NADP</keyword>
<comment type="subunit">
    <text evidence="4">Homodimer.</text>
</comment>
<evidence type="ECO:0000259" key="19">
    <source>
        <dbReference type="SMART" id="SM01329"/>
    </source>
</evidence>
<dbReference type="OrthoDB" id="9767905at2"/>
<dbReference type="Gene3D" id="3.40.718.10">
    <property type="entry name" value="Isopropylmalate Dehydrogenase"/>
    <property type="match status" value="1"/>
</dbReference>
<gene>
    <name evidence="20" type="ORF">SAMN04488051_1106</name>
</gene>
<dbReference type="InterPro" id="IPR014273">
    <property type="entry name" value="Isocitrate_DH_bac-typ"/>
</dbReference>
<organism evidence="20 21">
    <name type="scientific">Alkalimonas amylolytica</name>
    <dbReference type="NCBI Taxonomy" id="152573"/>
    <lineage>
        <taxon>Bacteria</taxon>
        <taxon>Pseudomonadati</taxon>
        <taxon>Pseudomonadota</taxon>
        <taxon>Gammaproteobacteria</taxon>
        <taxon>Alkalimonas</taxon>
    </lineage>
</organism>
<evidence type="ECO:0000256" key="2">
    <source>
        <dbReference type="ARBA" id="ARBA00001946"/>
    </source>
</evidence>
<keyword evidence="7" id="KW-0329">Glyoxylate bypass</keyword>
<evidence type="ECO:0000256" key="3">
    <source>
        <dbReference type="ARBA" id="ARBA00007769"/>
    </source>
</evidence>
<evidence type="ECO:0000256" key="10">
    <source>
        <dbReference type="ARBA" id="ARBA00022842"/>
    </source>
</evidence>
<dbReference type="AlphaFoldDB" id="A0A1H4FDB6"/>
<evidence type="ECO:0000256" key="15">
    <source>
        <dbReference type="ARBA" id="ARBA00029765"/>
    </source>
</evidence>
<evidence type="ECO:0000256" key="9">
    <source>
        <dbReference type="ARBA" id="ARBA00022723"/>
    </source>
</evidence>
<dbReference type="GO" id="GO:0006097">
    <property type="term" value="P:glyoxylate cycle"/>
    <property type="evidence" value="ECO:0007669"/>
    <property type="project" value="UniProtKB-KW"/>
</dbReference>
<dbReference type="EC" id="1.1.1.42" evidence="5"/>
<evidence type="ECO:0000256" key="16">
    <source>
        <dbReference type="ARBA" id="ARBA00029990"/>
    </source>
</evidence>
<dbReference type="InterPro" id="IPR046997">
    <property type="entry name" value="Isocitrate_DH_TT1725_C_sf"/>
</dbReference>
<dbReference type="GO" id="GO:0004450">
    <property type="term" value="F:isocitrate dehydrogenase (NADP+) activity"/>
    <property type="evidence" value="ECO:0007669"/>
    <property type="project" value="UniProtKB-EC"/>
</dbReference>
<evidence type="ECO:0000313" key="20">
    <source>
        <dbReference type="EMBL" id="SEA95314.1"/>
    </source>
</evidence>
<dbReference type="GO" id="GO:0004449">
    <property type="term" value="F:isocitrate dehydrogenase (NAD+) activity"/>
    <property type="evidence" value="ECO:0007669"/>
    <property type="project" value="TreeGrafter"/>
</dbReference>
<name>A0A1H4FDB6_ALKAM</name>
<reference evidence="20 21" key="1">
    <citation type="submission" date="2016-10" db="EMBL/GenBank/DDBJ databases">
        <authorList>
            <person name="de Groot N.N."/>
        </authorList>
    </citation>
    <scope>NUCLEOTIDE SEQUENCE [LARGE SCALE GENOMIC DNA]</scope>
    <source>
        <strain evidence="20 21">CGMCC 1.3430</strain>
    </source>
</reference>
<dbReference type="STRING" id="152573.SAMN04488051_1106"/>
<evidence type="ECO:0000256" key="18">
    <source>
        <dbReference type="ARBA" id="ARBA00046127"/>
    </source>
</evidence>
<evidence type="ECO:0000256" key="11">
    <source>
        <dbReference type="ARBA" id="ARBA00022857"/>
    </source>
</evidence>
<keyword evidence="13" id="KW-0464">Manganese</keyword>
<keyword evidence="21" id="KW-1185">Reference proteome</keyword>
<evidence type="ECO:0000256" key="8">
    <source>
        <dbReference type="ARBA" id="ARBA00022532"/>
    </source>
</evidence>
<comment type="cofactor">
    <cofactor evidence="1">
        <name>Mn(2+)</name>
        <dbReference type="ChEBI" id="CHEBI:29035"/>
    </cofactor>
</comment>
<keyword evidence="10" id="KW-0460">Magnesium</keyword>
<dbReference type="InterPro" id="IPR040978">
    <property type="entry name" value="Isocitrate_DH_TT1725_C"/>
</dbReference>
<dbReference type="InterPro" id="IPR024084">
    <property type="entry name" value="IsoPropMal-DH-like_dom"/>
</dbReference>
<evidence type="ECO:0000256" key="17">
    <source>
        <dbReference type="ARBA" id="ARBA00031098"/>
    </source>
</evidence>
<comment type="catalytic activity">
    <reaction evidence="14">
        <text>D-threo-isocitrate + NADP(+) = 2-oxoglutarate + CO2 + NADPH</text>
        <dbReference type="Rhea" id="RHEA:19629"/>
        <dbReference type="ChEBI" id="CHEBI:15562"/>
        <dbReference type="ChEBI" id="CHEBI:16526"/>
        <dbReference type="ChEBI" id="CHEBI:16810"/>
        <dbReference type="ChEBI" id="CHEBI:57783"/>
        <dbReference type="ChEBI" id="CHEBI:58349"/>
        <dbReference type="EC" id="1.1.1.42"/>
    </reaction>
</comment>
<dbReference type="EMBL" id="FNRM01000010">
    <property type="protein sequence ID" value="SEA95314.1"/>
    <property type="molecule type" value="Genomic_DNA"/>
</dbReference>
<comment type="function">
    <text evidence="18">Catalyzes the oxidative decarboxylation of isocitrate to 2-oxoglutarate and carbon dioxide with the concomitant reduction of NADP(+).</text>
</comment>
<dbReference type="GO" id="GO:0006102">
    <property type="term" value="P:isocitrate metabolic process"/>
    <property type="evidence" value="ECO:0007669"/>
    <property type="project" value="TreeGrafter"/>
</dbReference>
<feature type="domain" description="Isopropylmalate dehydrogenase-like" evidence="19">
    <location>
        <begin position="24"/>
        <end position="353"/>
    </location>
</feature>
<evidence type="ECO:0000256" key="12">
    <source>
        <dbReference type="ARBA" id="ARBA00023002"/>
    </source>
</evidence>
<comment type="cofactor">
    <cofactor evidence="2">
        <name>Mg(2+)</name>
        <dbReference type="ChEBI" id="CHEBI:18420"/>
    </cofactor>
</comment>
<evidence type="ECO:0000256" key="7">
    <source>
        <dbReference type="ARBA" id="ARBA00022435"/>
    </source>
</evidence>
<dbReference type="SMART" id="SM01329">
    <property type="entry name" value="Iso_dh"/>
    <property type="match status" value="1"/>
</dbReference>
<dbReference type="Pfam" id="PF18324">
    <property type="entry name" value="Isocitrate_DH_C_bact"/>
    <property type="match status" value="1"/>
</dbReference>
<keyword evidence="9" id="KW-0479">Metal-binding</keyword>
<evidence type="ECO:0000256" key="14">
    <source>
        <dbReference type="ARBA" id="ARBA00023554"/>
    </source>
</evidence>
<comment type="similarity">
    <text evidence="3">Belongs to the isocitrate and isopropylmalate dehydrogenases family.</text>
</comment>
<accession>A0A1H4FDB6</accession>
<keyword evidence="12" id="KW-0560">Oxidoreductase</keyword>